<feature type="transmembrane region" description="Helical" evidence="1">
    <location>
        <begin position="99"/>
        <end position="120"/>
    </location>
</feature>
<proteinExistence type="predicted"/>
<comment type="caution">
    <text evidence="2">The sequence shown here is derived from an EMBL/GenBank/DDBJ whole genome shotgun (WGS) entry which is preliminary data.</text>
</comment>
<evidence type="ECO:0000313" key="2">
    <source>
        <dbReference type="EMBL" id="MFD2739604.1"/>
    </source>
</evidence>
<dbReference type="PANTHER" id="PTHR28008">
    <property type="entry name" value="DOMAIN PROTEIN, PUTATIVE (AFU_ORTHOLOGUE AFUA_3G10980)-RELATED"/>
    <property type="match status" value="1"/>
</dbReference>
<keyword evidence="1" id="KW-1133">Transmembrane helix</keyword>
<name>A0ABW5U1U4_9RHOB</name>
<keyword evidence="1" id="KW-0472">Membrane</keyword>
<dbReference type="EMBL" id="JBHUMP010000005">
    <property type="protein sequence ID" value="MFD2739604.1"/>
    <property type="molecule type" value="Genomic_DNA"/>
</dbReference>
<sequence>MSLDYPNTASRRRRYAAFALTGSLAAVIGYLTLIPSDLSQGVPGSDKLYHFLAFAALTLPCAALYPRALLMILPGALLYGGVIELIQPSVGRSAEWMDFLADMLGTSVGAALGLIINQLLPRSFSRAEQRIQS</sequence>
<evidence type="ECO:0000313" key="3">
    <source>
        <dbReference type="Proteomes" id="UP001597474"/>
    </source>
</evidence>
<keyword evidence="1" id="KW-0812">Transmembrane</keyword>
<feature type="transmembrane region" description="Helical" evidence="1">
    <location>
        <begin position="15"/>
        <end position="36"/>
    </location>
</feature>
<organism evidence="2 3">
    <name type="scientific">Sulfitobacter aestuarii</name>
    <dbReference type="NCBI Taxonomy" id="2161676"/>
    <lineage>
        <taxon>Bacteria</taxon>
        <taxon>Pseudomonadati</taxon>
        <taxon>Pseudomonadota</taxon>
        <taxon>Alphaproteobacteria</taxon>
        <taxon>Rhodobacterales</taxon>
        <taxon>Roseobacteraceae</taxon>
        <taxon>Sulfitobacter</taxon>
    </lineage>
</organism>
<feature type="transmembrane region" description="Helical" evidence="1">
    <location>
        <begin position="48"/>
        <end position="65"/>
    </location>
</feature>
<evidence type="ECO:0000256" key="1">
    <source>
        <dbReference type="SAM" id="Phobius"/>
    </source>
</evidence>
<dbReference type="PANTHER" id="PTHR28008:SF1">
    <property type="entry name" value="DOMAIN PROTEIN, PUTATIVE (AFU_ORTHOLOGUE AFUA_3G10980)-RELATED"/>
    <property type="match status" value="1"/>
</dbReference>
<accession>A0ABW5U1U4</accession>
<keyword evidence="3" id="KW-1185">Reference proteome</keyword>
<protein>
    <submittedName>
        <fullName evidence="2">VanZ family protein</fullName>
    </submittedName>
</protein>
<gene>
    <name evidence="2" type="ORF">ACFSUD_08495</name>
</gene>
<dbReference type="RefSeq" id="WP_386373385.1">
    <property type="nucleotide sequence ID" value="NZ_JBHUMP010000005.1"/>
</dbReference>
<dbReference type="Proteomes" id="UP001597474">
    <property type="component" value="Unassembled WGS sequence"/>
</dbReference>
<reference evidence="3" key="1">
    <citation type="journal article" date="2019" name="Int. J. Syst. Evol. Microbiol.">
        <title>The Global Catalogue of Microorganisms (GCM) 10K type strain sequencing project: providing services to taxonomists for standard genome sequencing and annotation.</title>
        <authorList>
            <consortium name="The Broad Institute Genomics Platform"/>
            <consortium name="The Broad Institute Genome Sequencing Center for Infectious Disease"/>
            <person name="Wu L."/>
            <person name="Ma J."/>
        </authorList>
    </citation>
    <scope>NUCLEOTIDE SEQUENCE [LARGE SCALE GENOMIC DNA]</scope>
    <source>
        <strain evidence="3">TISTR 2562</strain>
    </source>
</reference>